<protein>
    <submittedName>
        <fullName evidence="7">ScaB cellulosomal scaffoldin protein</fullName>
    </submittedName>
</protein>
<dbReference type="InterPro" id="IPR036439">
    <property type="entry name" value="Dockerin_dom_sf"/>
</dbReference>
<feature type="domain" description="Cohesin" evidence="6">
    <location>
        <begin position="1217"/>
        <end position="1350"/>
    </location>
</feature>
<comment type="interaction">
    <interactant intactId="EBI-6453263">
        <id>Q9AE52</id>
    </interactant>
    <interactant intactId="EBI-8176381">
        <id>Q9AE53</id>
        <label>scaA</label>
    </interactant>
    <organismsDiffer>false</organismsDiffer>
    <experiments>4</experiments>
</comment>
<feature type="domain" description="Cohesin" evidence="6">
    <location>
        <begin position="803"/>
        <end position="935"/>
    </location>
</feature>
<evidence type="ECO:0000256" key="5">
    <source>
        <dbReference type="SAM" id="SignalP"/>
    </source>
</evidence>
<feature type="region of interest" description="Disordered" evidence="4">
    <location>
        <begin position="1102"/>
        <end position="1183"/>
    </location>
</feature>
<dbReference type="Gene3D" id="1.10.1330.10">
    <property type="entry name" value="Dockerin domain"/>
    <property type="match status" value="1"/>
</dbReference>
<name>Q9AE52_RUMFL</name>
<dbReference type="CDD" id="cd14257">
    <property type="entry name" value="CttA_X"/>
    <property type="match status" value="1"/>
</dbReference>
<keyword evidence="3" id="KW-0677">Repeat</keyword>
<reference evidence="7" key="3">
    <citation type="journal article" date="2004" name="J. Bacteriol.">
        <title>ScaC, an adaptor protein carrying a novel cohesin that expands the dockerin-binding repertoire of the Ruminococcus flavefaciens 17 cellulosome.</title>
        <authorList>
            <person name="Rincon M.T."/>
            <person name="Martin J.C."/>
            <person name="Aurilia V."/>
            <person name="McCrae S.I."/>
            <person name="Rucklidge G."/>
            <person name="Reid M."/>
            <person name="Bayer E.A."/>
            <person name="Lamed R."/>
            <person name="Shoham Y."/>
            <person name="Flint H.J."/>
        </authorList>
    </citation>
    <scope>NUCLEOTIDE SEQUENCE</scope>
    <source>
        <strain evidence="7">17</strain>
    </source>
</reference>
<dbReference type="SUPFAM" id="SSF49384">
    <property type="entry name" value="Carbohydrate-binding domain"/>
    <property type="match status" value="7"/>
</dbReference>
<reference evidence="7" key="6">
    <citation type="journal article" date="2007" name="J. Bacteriol.">
        <title>A novel cell surface-anchored cellulose-binding protein encoded by the sca gene cluster of Ruminococcus flavefaciens.</title>
        <authorList>
            <person name="Rincon M.T."/>
            <person name="Cepeljnik T."/>
            <person name="Martin J.C."/>
            <person name="Barak Y."/>
            <person name="Lamed R."/>
            <person name="Bayer E.A."/>
            <person name="Flint H.J."/>
        </authorList>
    </citation>
    <scope>NUCLEOTIDE SEQUENCE</scope>
    <source>
        <strain evidence="7">17</strain>
    </source>
</reference>
<reference evidence="7" key="2">
    <citation type="journal article" date="2003" name="J. Bacteriol.">
        <title>Novel organization and divergent dockerin specificities in the cellulosome system of Ruminococcus flavefaciens.</title>
        <authorList>
            <person name="Rincon M.T."/>
            <person name="Ding S.Y."/>
            <person name="McCrae S.I."/>
            <person name="Martin J.C."/>
            <person name="Aurilia V."/>
            <person name="Lamed R."/>
            <person name="Shoham Y."/>
            <person name="Bayer E.A."/>
            <person name="Flint H.J."/>
        </authorList>
    </citation>
    <scope>NUCLEOTIDE SEQUENCE</scope>
    <source>
        <strain evidence="7">17</strain>
    </source>
</reference>
<keyword evidence="5" id="KW-0732">Signal</keyword>
<dbReference type="Gene3D" id="2.60.40.680">
    <property type="match status" value="7"/>
</dbReference>
<feature type="signal peptide" evidence="5">
    <location>
        <begin position="1"/>
        <end position="28"/>
    </location>
</feature>
<organism evidence="7">
    <name type="scientific">Ruminococcus flavefaciens</name>
    <dbReference type="NCBI Taxonomy" id="1265"/>
    <lineage>
        <taxon>Bacteria</taxon>
        <taxon>Bacillati</taxon>
        <taxon>Bacillota</taxon>
        <taxon>Clostridia</taxon>
        <taxon>Eubacteriales</taxon>
        <taxon>Oscillospiraceae</taxon>
        <taxon>Ruminococcus</taxon>
    </lineage>
</organism>
<evidence type="ECO:0000313" key="7">
    <source>
        <dbReference type="EMBL" id="CAC34385.1"/>
    </source>
</evidence>
<feature type="region of interest" description="Disordered" evidence="4">
    <location>
        <begin position="946"/>
        <end position="974"/>
    </location>
</feature>
<evidence type="ECO:0000256" key="4">
    <source>
        <dbReference type="SAM" id="MobiDB-lite"/>
    </source>
</evidence>
<accession>Q9AE52</accession>
<dbReference type="InterPro" id="IPR002102">
    <property type="entry name" value="Cohesin_dom"/>
</dbReference>
<evidence type="ECO:0000256" key="2">
    <source>
        <dbReference type="ARBA" id="ARBA00022525"/>
    </source>
</evidence>
<reference evidence="7" key="5">
    <citation type="journal article" date="2006" name="J. Bacteriol.">
        <title>Conservation and divergence in cellulosome architecture between two strains of Ruminococcus flavefaciens.</title>
        <authorList>
            <person name="Sadanari J."/>
            <person name="Borovok I."/>
            <person name="Rincon M.T."/>
            <person name="Flint H.J."/>
            <person name="Antonopoulos D.A."/>
            <person name="Berg M.E."/>
            <person name="White B.A."/>
            <person name="Bayer E.A."/>
            <person name="Lamed R."/>
        </authorList>
    </citation>
    <scope>NUCLEOTIDE SEQUENCE</scope>
    <source>
        <strain evidence="7">17</strain>
    </source>
</reference>
<sequence>MKKLLSAVTSVAMSFTLMAGAFASSVSAAGGLSAVQPNVSLGEVLDVSANRTAADGTVEWLIPTVTAAPGQTVTMPVVVKSSSLAVAGAQFKIQAATGVRYSSKTDGDAYGSGIVYNNSKYAFGQGAGRGIVAADDSVVLTLAYTVPADCAEGTYDVKWSDAFVSDTDGQNITSKVTLTDGAIIVKKDNNTGKIKWVLDKVTAAPGETVTVKATVDASGEGTVAVAGAQFDVNADSPIVYDSAKEGGAYITSLTVNDAKHKFAFGRTTGTGIVAADKATVAAFTYKVPSDCTEGTYDVKWSGGFVSDADGKDITSRVTFVDGSITVKNDVQTVGKWVLDNVTAAQGETVTLKAVVDDSAKAAVPVAGAQFKLQAADAVKYSSFTDGTAYGAAFTKNDDKQSFAFGNTGGKGVAAADKAAIYTVSYTVPTDCPDGTYPVKWADTFVSDTDGRNITSNIIFVDGSITVGKPVTGTVEWVIPKVDADAGDNVTLQVAVKGDADLPVSAAQFDVNGATPLNYQESAGKPYGVDLVVNDTKQHFAFAQASGISKTAKDGDKLFTITFKVPEDCADGIYPVTWAKQFVSDENGNNITDKVTFTDGWVRVGNPPTTTTTTTTSVTTTTTTTTVTAPKGGIIWAIDTVTVEPGQTATLNIKVVDEDNSKLPIAGAQFNIVNKDGVNYSSIAGSEAYGPTITANDAKKKFDFANASGVETVGANNANVAVLTYTVPATAEEGVYPVQFAEGSLKIFDKDGKDISDKIIGVDGAIIVKKPVVTDVTSTTTVTSNVNTTTSTTTVTAPQGGIIWAIDTVTVEPGQTATLNIKVVDLDNSQLPIAGAQFNIVNKDGVNYSSIAGSEAYGPKITANDAKKKFDFANASGVETVGANDAIVAVLTYTVPATAEEGVYPVQFAEGSLKIFDKDGKDISDKIIGVDGAIIVKKPVITETSTTTTVTGKPNTSTTTTTGTDVTTSGNETTDTTVTTVTTTDVTGPTTTSTDTTVTSSVVGPTTTSTIVTDTTVTSSVIGPTTTTTVVTDTTVTSSVIGPTTTTTVVTDTTVTSSVIGPTTTTTVVTDTTVTSSVIGPTTTTTVVTDTTVTSSVIGPTTTSTTVTTEVTGPTDTTATSTGTSTTDVTGPTDTTVTSTGTSTTDVTGPTDTTVTSTGTSTTDVTGPTDTTVTSTSTTTDVTGPTDTTVTDTTVTTVVTNPTTTLTTTTIVVPKDSIAWVVDTVAAYPGDEVTLKITVKDPNAANLGIAGAQFKVTPDGDVQLVKSGDKSGYGADIIPSKDGYKFVFADGAGVAHVAPDGTVVIELTYKVGEEVAPGTVIPVSIKDLYVVDEDGNDITKYVMPVDGSIIVFEKPAPTSTTTNVTVTTVTTDVTGPTDTTVTSTGTSTTDVTGPTDTTVTSTGTSTTDVTGPTDTTVTSTSTTTDVTGPTDTTVTSTSTTTDVTGPTDTTVTSTSTTTDVTGPTDTTETSTSTTTDVTGPTTTSTTSTSTETTSTDTTTSTSTSSTSTTSTTDANYDHSYAVIETQVGYYFSHDDGVRANGQVGGFNKGQVVTLKIVDVYKDGSEVERPEVNMDLINFNNNTPEKAYNSRTHINKQTTITDFKYDIPVYYGDMPLVDKSGKALTVTAYIGVKGDITLSNMVDSNDASVALSYYTLISTGSNTPANTICQITEEGLQVSSALDELDNLAAFLGDVNTNEWDPDNWKTTKMGRKIDSNDASQILAFYSKRTSHVYDDVSSNDIWNEILGDARFGK</sequence>
<reference evidence="7" key="7">
    <citation type="submission" date="2007-06" db="EMBL/GenBank/DDBJ databases">
        <authorList>
            <person name="Rincon M.T."/>
        </authorList>
    </citation>
    <scope>NUCLEOTIDE SEQUENCE</scope>
    <source>
        <strain evidence="7">17</strain>
    </source>
</reference>
<dbReference type="IntAct" id="Q9AE52">
    <property type="interactions" value="2"/>
</dbReference>
<keyword evidence="2" id="KW-0964">Secreted</keyword>
<feature type="domain" description="Cohesin" evidence="6">
    <location>
        <begin position="635"/>
        <end position="767"/>
    </location>
</feature>
<evidence type="ECO:0000256" key="3">
    <source>
        <dbReference type="ARBA" id="ARBA00022737"/>
    </source>
</evidence>
<reference evidence="7" key="1">
    <citation type="journal article" date="2001" name="J. Bacteriol.">
        <title>Cellulosomal scaffoldin-like proteins from Ruminococcus flavefaciens.</title>
        <authorList>
            <person name="Ding S.Y."/>
            <person name="Rincon M.T."/>
            <person name="Lamed R."/>
            <person name="Martin J.C."/>
            <person name="McCrae S.I."/>
            <person name="Aurilia V."/>
            <person name="Shoham Y."/>
            <person name="Bayer E.A."/>
            <person name="Flint H.J."/>
        </authorList>
    </citation>
    <scope>NUCLEOTIDE SEQUENCE</scope>
    <source>
        <strain evidence="7">17</strain>
    </source>
</reference>
<dbReference type="InterPro" id="IPR033802">
    <property type="entry name" value="CttA_X"/>
</dbReference>
<feature type="domain" description="Cohesin" evidence="6">
    <location>
        <begin position="194"/>
        <end position="326"/>
    </location>
</feature>
<dbReference type="GO" id="GO:0005576">
    <property type="term" value="C:extracellular region"/>
    <property type="evidence" value="ECO:0007669"/>
    <property type="project" value="UniProtKB-SubCell"/>
</dbReference>
<feature type="chain" id="PRO_5004325731" evidence="5">
    <location>
        <begin position="29"/>
        <end position="1752"/>
    </location>
</feature>
<proteinExistence type="evidence at protein level"/>
<dbReference type="GO" id="GO:0000272">
    <property type="term" value="P:polysaccharide catabolic process"/>
    <property type="evidence" value="ECO:0007669"/>
    <property type="project" value="InterPro"/>
</dbReference>
<dbReference type="EMBL" id="AJ278969">
    <property type="protein sequence ID" value="CAC34385.1"/>
    <property type="molecule type" value="Genomic_DNA"/>
</dbReference>
<dbReference type="MINT" id="Q9AE52"/>
<evidence type="ECO:0000259" key="6">
    <source>
        <dbReference type="Pfam" id="PF00963"/>
    </source>
</evidence>
<reference evidence="7" key="4">
    <citation type="journal article" date="2005" name="J. Bacteriol.">
        <title>Unconventional mode of attachment of the Ruminococcus flavefaciens cellulosome to the cell surface.</title>
        <authorList>
            <person name="Rincon M.T."/>
            <person name="Cepeljnik T."/>
            <person name="Martin J.C."/>
            <person name="Lamed R."/>
            <person name="Barak Y."/>
            <person name="Bayer E.A."/>
            <person name="Flint H.J."/>
        </authorList>
    </citation>
    <scope>NUCLEOTIDE SEQUENCE</scope>
    <source>
        <strain evidence="7">17</strain>
    </source>
</reference>
<dbReference type="Gene3D" id="2.60.40.3810">
    <property type="match status" value="1"/>
</dbReference>
<dbReference type="InterPro" id="IPR008965">
    <property type="entry name" value="CBM2/CBM3_carb-bd_dom_sf"/>
</dbReference>
<feature type="domain" description="Cohesin" evidence="6">
    <location>
        <begin position="58"/>
        <end position="185"/>
    </location>
</feature>
<gene>
    <name evidence="7" type="primary">scaB</name>
</gene>
<evidence type="ECO:0000256" key="1">
    <source>
        <dbReference type="ARBA" id="ARBA00004613"/>
    </source>
</evidence>
<dbReference type="Pfam" id="PF00963">
    <property type="entry name" value="Cohesin"/>
    <property type="match status" value="7"/>
</dbReference>
<comment type="subcellular location">
    <subcellularLocation>
        <location evidence="1">Secreted</location>
    </subcellularLocation>
</comment>
<feature type="region of interest" description="Disordered" evidence="4">
    <location>
        <begin position="1377"/>
        <end position="1512"/>
    </location>
</feature>
<feature type="domain" description="Cohesin" evidence="6">
    <location>
        <begin position="335"/>
        <end position="466"/>
    </location>
</feature>
<feature type="domain" description="Cohesin" evidence="6">
    <location>
        <begin position="474"/>
        <end position="603"/>
    </location>
</feature>
<dbReference type="GO" id="GO:0030246">
    <property type="term" value="F:carbohydrate binding"/>
    <property type="evidence" value="ECO:0007669"/>
    <property type="project" value="InterPro"/>
</dbReference>